<reference evidence="8" key="5">
    <citation type="submission" date="2023-01" db="EMBL/GenBank/DDBJ databases">
        <title>Draft genome sequence of Gluconobacter japonicus strain NBRC 3271.</title>
        <authorList>
            <person name="Sun Q."/>
            <person name="Mori K."/>
        </authorList>
    </citation>
    <scope>NUCLEOTIDE SEQUENCE</scope>
    <source>
        <strain evidence="8">NBRC 3271</strain>
    </source>
</reference>
<evidence type="ECO:0000313" key="8">
    <source>
        <dbReference type="EMBL" id="GLQ61018.1"/>
    </source>
</evidence>
<sequence length="341" mass="37830">MTESAAFWLPVVWAVLAASAIFLYVILDGFDLGIGVLFLKERDHDHRNVMVNTVAPVWDGNETWMIFGGAALYGVFPVAYGTILPALYLPILFMLLALILRGVSFEFRFKMKSARSQLFWDASFCGGSIVAAFMQGVILGTLVQGIPVQNNVFVGTSLDWVTPFALFCGAAVTIGYALLGSTWLIWRCEGELQDTMRRVSYTLAGLMLLTIVAVSVWTPQLHTTYMQHWLEWPQLALVLPVPVAVVAVAGALFLGLRNRKSHLLPFISTLGLFFLCFSGLGINVWPYIVPPTITIWQASSPPSSQAFVLFGAMFLLPVILGYTIYSYYVFRGKVTAEHHYH</sequence>
<feature type="transmembrane region" description="Helical" evidence="7">
    <location>
        <begin position="7"/>
        <end position="27"/>
    </location>
</feature>
<evidence type="ECO:0000256" key="2">
    <source>
        <dbReference type="ARBA" id="ARBA00007543"/>
    </source>
</evidence>
<dbReference type="PANTHER" id="PTHR43141:SF4">
    <property type="entry name" value="CYTOCHROME BD2 SUBUNIT II"/>
    <property type="match status" value="1"/>
</dbReference>
<dbReference type="EMBL" id="BSNT01000075">
    <property type="protein sequence ID" value="GLQ61018.1"/>
    <property type="molecule type" value="Genomic_DNA"/>
</dbReference>
<keyword evidence="4 7" id="KW-0812">Transmembrane</keyword>
<organism evidence="9 10">
    <name type="scientific">Gluconobacter japonicus</name>
    <dbReference type="NCBI Taxonomy" id="376620"/>
    <lineage>
        <taxon>Bacteria</taxon>
        <taxon>Pseudomonadati</taxon>
        <taxon>Pseudomonadota</taxon>
        <taxon>Alphaproteobacteria</taxon>
        <taxon>Acetobacterales</taxon>
        <taxon>Acetobacteraceae</taxon>
        <taxon>Gluconobacter</taxon>
    </lineage>
</organism>
<comment type="subcellular location">
    <subcellularLocation>
        <location evidence="1">Cell membrane</location>
        <topology evidence="1">Multi-pass membrane protein</topology>
    </subcellularLocation>
</comment>
<dbReference type="InterPro" id="IPR003317">
    <property type="entry name" value="Cyt-d_oxidase_su2"/>
</dbReference>
<keyword evidence="3" id="KW-1003">Cell membrane</keyword>
<dbReference type="GeneID" id="81475125"/>
<dbReference type="RefSeq" id="WP_061932483.1">
    <property type="nucleotide sequence ID" value="NZ_BEWO01000004.1"/>
</dbReference>
<evidence type="ECO:0000256" key="5">
    <source>
        <dbReference type="ARBA" id="ARBA00022989"/>
    </source>
</evidence>
<dbReference type="GO" id="GO:0070069">
    <property type="term" value="C:cytochrome complex"/>
    <property type="evidence" value="ECO:0007669"/>
    <property type="project" value="TreeGrafter"/>
</dbReference>
<feature type="transmembrane region" description="Helical" evidence="7">
    <location>
        <begin position="237"/>
        <end position="256"/>
    </location>
</feature>
<gene>
    <name evidence="9" type="primary">cydB</name>
    <name evidence="8" type="synonym">cioB</name>
    <name evidence="8" type="ORF">GCM10010937_28210</name>
    <name evidence="9" type="ORF">HKD32_10485</name>
</gene>
<reference evidence="9" key="3">
    <citation type="submission" date="2020-04" db="EMBL/GenBank/DDBJ databases">
        <authorList>
            <person name="Sombolestani A."/>
        </authorList>
    </citation>
    <scope>NUCLEOTIDE SEQUENCE</scope>
    <source>
        <strain evidence="9">R71697</strain>
    </source>
</reference>
<dbReference type="OrthoDB" id="9776710at2"/>
<evidence type="ECO:0000256" key="3">
    <source>
        <dbReference type="ARBA" id="ARBA00022475"/>
    </source>
</evidence>
<reference evidence="11" key="2">
    <citation type="journal article" date="2019" name="Int. J. Syst. Evol. Microbiol.">
        <title>The Global Catalogue of Microorganisms (GCM) 10K type strain sequencing project: providing services to taxonomists for standard genome sequencing and annotation.</title>
        <authorList>
            <consortium name="The Broad Institute Genomics Platform"/>
            <consortium name="The Broad Institute Genome Sequencing Center for Infectious Disease"/>
            <person name="Wu L."/>
            <person name="Ma J."/>
        </authorList>
    </citation>
    <scope>NUCLEOTIDE SEQUENCE [LARGE SCALE GENOMIC DNA]</scope>
    <source>
        <strain evidence="11">NBRC 3271</strain>
    </source>
</reference>
<feature type="transmembrane region" description="Helical" evidence="7">
    <location>
        <begin position="198"/>
        <end position="217"/>
    </location>
</feature>
<protein>
    <submittedName>
        <fullName evidence="9">Cytochrome d ubiquinol oxidase subunit II</fullName>
    </submittedName>
    <submittedName>
        <fullName evidence="8">Ubiquinol oxidase subunit II, cyanide insensitive</fullName>
    </submittedName>
</protein>
<dbReference type="Proteomes" id="UP000661006">
    <property type="component" value="Unassembled WGS sequence"/>
</dbReference>
<dbReference type="Pfam" id="PF02322">
    <property type="entry name" value="Cyt_bd_oxida_II"/>
    <property type="match status" value="1"/>
</dbReference>
<dbReference type="PIRSF" id="PIRSF000267">
    <property type="entry name" value="Cyt_oxidse_sub2"/>
    <property type="match status" value="1"/>
</dbReference>
<feature type="transmembrane region" description="Helical" evidence="7">
    <location>
        <begin position="263"/>
        <end position="288"/>
    </location>
</feature>
<evidence type="ECO:0000313" key="10">
    <source>
        <dbReference type="Proteomes" id="UP000661006"/>
    </source>
</evidence>
<evidence type="ECO:0000256" key="6">
    <source>
        <dbReference type="ARBA" id="ARBA00023136"/>
    </source>
</evidence>
<feature type="transmembrane region" description="Helical" evidence="7">
    <location>
        <begin position="64"/>
        <end position="97"/>
    </location>
</feature>
<dbReference type="Proteomes" id="UP001156613">
    <property type="component" value="Unassembled WGS sequence"/>
</dbReference>
<dbReference type="AlphaFoldDB" id="A0A149S456"/>
<evidence type="ECO:0000256" key="4">
    <source>
        <dbReference type="ARBA" id="ARBA00022692"/>
    </source>
</evidence>
<evidence type="ECO:0000313" key="11">
    <source>
        <dbReference type="Proteomes" id="UP001156613"/>
    </source>
</evidence>
<dbReference type="GO" id="GO:0009055">
    <property type="term" value="F:electron transfer activity"/>
    <property type="evidence" value="ECO:0007669"/>
    <property type="project" value="TreeGrafter"/>
</dbReference>
<reference evidence="9" key="4">
    <citation type="submission" date="2020-11" db="EMBL/GenBank/DDBJ databases">
        <title>Description of novel Gluconobacter species.</title>
        <authorList>
            <person name="Cleenwerck I."/>
            <person name="Cnockaert M."/>
            <person name="Borremans W."/>
            <person name="Wieme A.D."/>
            <person name="De Vuyst L."/>
            <person name="Vandamme P."/>
        </authorList>
    </citation>
    <scope>NUCLEOTIDE SEQUENCE</scope>
    <source>
        <strain evidence="9">R71697</strain>
    </source>
</reference>
<evidence type="ECO:0000256" key="7">
    <source>
        <dbReference type="SAM" id="Phobius"/>
    </source>
</evidence>
<dbReference type="GO" id="GO:0019646">
    <property type="term" value="P:aerobic electron transport chain"/>
    <property type="evidence" value="ECO:0007669"/>
    <property type="project" value="TreeGrafter"/>
</dbReference>
<dbReference type="NCBIfam" id="TIGR00203">
    <property type="entry name" value="cydB"/>
    <property type="match status" value="1"/>
</dbReference>
<comment type="similarity">
    <text evidence="2">Belongs to the cytochrome ubiquinol oxidase subunit 2 family.</text>
</comment>
<feature type="transmembrane region" description="Helical" evidence="7">
    <location>
        <begin position="118"/>
        <end position="143"/>
    </location>
</feature>
<name>A0A149S456_GLUJA</name>
<evidence type="ECO:0000256" key="1">
    <source>
        <dbReference type="ARBA" id="ARBA00004651"/>
    </source>
</evidence>
<comment type="caution">
    <text evidence="9">The sequence shown here is derived from an EMBL/GenBank/DDBJ whole genome shotgun (WGS) entry which is preliminary data.</text>
</comment>
<proteinExistence type="inferred from homology"/>
<reference evidence="8" key="1">
    <citation type="journal article" date="2014" name="Int. J. Syst. Evol. Microbiol.">
        <title>Complete genome of a new Firmicutes species belonging to the dominant human colonic microbiota ('Ruminococcus bicirculans') reveals two chromosomes and a selective capacity to utilize plant glucans.</title>
        <authorList>
            <consortium name="NISC Comparative Sequencing Program"/>
            <person name="Wegmann U."/>
            <person name="Louis P."/>
            <person name="Goesmann A."/>
            <person name="Henrissat B."/>
            <person name="Duncan S.H."/>
            <person name="Flint H.J."/>
        </authorList>
    </citation>
    <scope>NUCLEOTIDE SEQUENCE</scope>
    <source>
        <strain evidence="8">NBRC 3271</strain>
    </source>
</reference>
<dbReference type="GO" id="GO:0005886">
    <property type="term" value="C:plasma membrane"/>
    <property type="evidence" value="ECO:0007669"/>
    <property type="project" value="UniProtKB-SubCell"/>
</dbReference>
<feature type="transmembrane region" description="Helical" evidence="7">
    <location>
        <begin position="163"/>
        <end position="186"/>
    </location>
</feature>
<dbReference type="EMBL" id="JABCQN010000004">
    <property type="protein sequence ID" value="MBF0871271.1"/>
    <property type="molecule type" value="Genomic_DNA"/>
</dbReference>
<accession>A0A149S456</accession>
<keyword evidence="6 7" id="KW-0472">Membrane</keyword>
<feature type="transmembrane region" description="Helical" evidence="7">
    <location>
        <begin position="308"/>
        <end position="330"/>
    </location>
</feature>
<dbReference type="PANTHER" id="PTHR43141">
    <property type="entry name" value="CYTOCHROME BD2 SUBUNIT II"/>
    <property type="match status" value="1"/>
</dbReference>
<dbReference type="GO" id="GO:0016682">
    <property type="term" value="F:oxidoreductase activity, acting on diphenols and related substances as donors, oxygen as acceptor"/>
    <property type="evidence" value="ECO:0007669"/>
    <property type="project" value="TreeGrafter"/>
</dbReference>
<keyword evidence="5 7" id="KW-1133">Transmembrane helix</keyword>
<keyword evidence="11" id="KW-1185">Reference proteome</keyword>
<evidence type="ECO:0000313" key="9">
    <source>
        <dbReference type="EMBL" id="MBF0871271.1"/>
    </source>
</evidence>